<evidence type="ECO:0000313" key="7">
    <source>
        <dbReference type="Proteomes" id="UP000294824"/>
    </source>
</evidence>
<dbReference type="PANTHER" id="PTHR42812:SF12">
    <property type="entry name" value="BETA-XYLOSIDASE-RELATED"/>
    <property type="match status" value="1"/>
</dbReference>
<comment type="caution">
    <text evidence="6">The sequence shown here is derived from an EMBL/GenBank/DDBJ whole genome shotgun (WGS) entry which is preliminary data.</text>
</comment>
<accession>A0A4R8MIB7</accession>
<comment type="similarity">
    <text evidence="1 4">Belongs to the glycosyl hydrolase 43 family.</text>
</comment>
<dbReference type="InterPro" id="IPR041542">
    <property type="entry name" value="GH43_C2"/>
</dbReference>
<dbReference type="SUPFAM" id="SSF75005">
    <property type="entry name" value="Arabinanase/levansucrase/invertase"/>
    <property type="match status" value="1"/>
</dbReference>
<feature type="domain" description="Beta-xylosidase C-terminal Concanavalin A-like" evidence="5">
    <location>
        <begin position="356"/>
        <end position="543"/>
    </location>
</feature>
<proteinExistence type="inferred from homology"/>
<dbReference type="InterPro" id="IPR023296">
    <property type="entry name" value="Glyco_hydro_beta-prop_sf"/>
</dbReference>
<dbReference type="SUPFAM" id="SSF49899">
    <property type="entry name" value="Concanavalin A-like lectins/glucanases"/>
    <property type="match status" value="1"/>
</dbReference>
<dbReference type="AlphaFoldDB" id="A0A4R8MIB7"/>
<gene>
    <name evidence="6" type="ORF">DFQ06_0995</name>
</gene>
<dbReference type="Pfam" id="PF17851">
    <property type="entry name" value="GH43_C2"/>
    <property type="match status" value="1"/>
</dbReference>
<dbReference type="InterPro" id="IPR006710">
    <property type="entry name" value="Glyco_hydro_43"/>
</dbReference>
<evidence type="ECO:0000259" key="5">
    <source>
        <dbReference type="Pfam" id="PF17851"/>
    </source>
</evidence>
<evidence type="ECO:0000256" key="4">
    <source>
        <dbReference type="RuleBase" id="RU361187"/>
    </source>
</evidence>
<keyword evidence="3 4" id="KW-0326">Glycosidase</keyword>
<protein>
    <submittedName>
        <fullName evidence="6">Beta-xylosidase</fullName>
    </submittedName>
</protein>
<dbReference type="InterPro" id="IPR013320">
    <property type="entry name" value="ConA-like_dom_sf"/>
</dbReference>
<sequence length="553" mass="63225">MKRFLIILIIIASQHIITAQQTGSWGDQGDGTYKNPILQTNYTDNDVIRMRDTFYMMSSTNHFVPGMVILKSTDLVNWEFSNHIMNAPVDYDENFSITQKRKLTSRGNWAGSFGYNGEEYFAYWCYNKRNIKPGGTHIIVYSKAKTMEGPWSIPKEITWADGSHINTTDPGVFWDLETKKAWIGLWTHGEVRIYPMTWDGTEILENKGEGILVTNTYQGEAVKIFKYENMYYVSNVYVEKDTEGTRLRKGAIQRSKSIKGPWGKLILENGNGTNRNPAQGAFINLENGTSWFLHQLSTGTPQERYMGRPQFLEPVIWKDGWPIVGIDTDGNDVGEVVWQHTKPIQNKSIKAPAFDDNFDRAILGMQLNWRFNPDMSKWSLTERPGFLRLKSSVPSSSKNNSLDELPNIIGQRLMGRYDNVMTTKIDLSKMKSGQEIGFHISSLENNAIAIKKEKKKLQLLFRSGKNDALNIQKGSFINQKNIWFQAKVTNGLATFYYSLDGKMFTQFGNEVRLLFSGFAPNLVGYYSMNSEAKGYIDIDWFQYDYDGPKGDTK</sequence>
<dbReference type="GO" id="GO:0004553">
    <property type="term" value="F:hydrolase activity, hydrolyzing O-glycosyl compounds"/>
    <property type="evidence" value="ECO:0007669"/>
    <property type="project" value="InterPro"/>
</dbReference>
<dbReference type="EMBL" id="SORL01000007">
    <property type="protein sequence ID" value="TDY64092.1"/>
    <property type="molecule type" value="Genomic_DNA"/>
</dbReference>
<dbReference type="InterPro" id="IPR051795">
    <property type="entry name" value="Glycosyl_Hydrlase_43"/>
</dbReference>
<keyword evidence="7" id="KW-1185">Reference proteome</keyword>
<dbReference type="Gene3D" id="2.60.120.200">
    <property type="match status" value="1"/>
</dbReference>
<dbReference type="Pfam" id="PF04616">
    <property type="entry name" value="Glyco_hydro_43"/>
    <property type="match status" value="1"/>
</dbReference>
<evidence type="ECO:0000256" key="3">
    <source>
        <dbReference type="ARBA" id="ARBA00023295"/>
    </source>
</evidence>
<name>A0A4R8MIB7_9FLAO</name>
<dbReference type="PANTHER" id="PTHR42812">
    <property type="entry name" value="BETA-XYLOSIDASE"/>
    <property type="match status" value="1"/>
</dbReference>
<reference evidence="6 7" key="1">
    <citation type="submission" date="2019-03" db="EMBL/GenBank/DDBJ databases">
        <title>Genomic Encyclopedia of Type Strains, Phase III (KMG-III): the genomes of soil and plant-associated and newly described type strains.</title>
        <authorList>
            <person name="Whitman W."/>
        </authorList>
    </citation>
    <scope>NUCLEOTIDE SEQUENCE [LARGE SCALE GENOMIC DNA]</scope>
    <source>
        <strain evidence="6 7">CECT 8301</strain>
    </source>
</reference>
<organism evidence="6 7">
    <name type="scientific">Algibacter lectus</name>
    <dbReference type="NCBI Taxonomy" id="221126"/>
    <lineage>
        <taxon>Bacteria</taxon>
        <taxon>Pseudomonadati</taxon>
        <taxon>Bacteroidota</taxon>
        <taxon>Flavobacteriia</taxon>
        <taxon>Flavobacteriales</taxon>
        <taxon>Flavobacteriaceae</taxon>
        <taxon>Algibacter</taxon>
    </lineage>
</organism>
<evidence type="ECO:0000313" key="6">
    <source>
        <dbReference type="EMBL" id="TDY64092.1"/>
    </source>
</evidence>
<dbReference type="RefSeq" id="WP_133966298.1">
    <property type="nucleotide sequence ID" value="NZ_SORL01000007.1"/>
</dbReference>
<dbReference type="CDD" id="cd09001">
    <property type="entry name" value="GH43_FsAxh1-like"/>
    <property type="match status" value="1"/>
</dbReference>
<dbReference type="GO" id="GO:0005975">
    <property type="term" value="P:carbohydrate metabolic process"/>
    <property type="evidence" value="ECO:0007669"/>
    <property type="project" value="InterPro"/>
</dbReference>
<keyword evidence="2 4" id="KW-0378">Hydrolase</keyword>
<evidence type="ECO:0000256" key="1">
    <source>
        <dbReference type="ARBA" id="ARBA00009865"/>
    </source>
</evidence>
<dbReference type="Proteomes" id="UP000294824">
    <property type="component" value="Unassembled WGS sequence"/>
</dbReference>
<evidence type="ECO:0000256" key="2">
    <source>
        <dbReference type="ARBA" id="ARBA00022801"/>
    </source>
</evidence>
<dbReference type="Gene3D" id="2.115.10.20">
    <property type="entry name" value="Glycosyl hydrolase domain, family 43"/>
    <property type="match status" value="1"/>
</dbReference>